<name>A0ABU3ADE8_9FLAO</name>
<accession>A0ABU3ADE8</accession>
<feature type="transmembrane region" description="Helical" evidence="8">
    <location>
        <begin position="87"/>
        <end position="105"/>
    </location>
</feature>
<organism evidence="10 11">
    <name type="scientific">Croceitalea rosinachiae</name>
    <dbReference type="NCBI Taxonomy" id="3075596"/>
    <lineage>
        <taxon>Bacteria</taxon>
        <taxon>Pseudomonadati</taxon>
        <taxon>Bacteroidota</taxon>
        <taxon>Flavobacteriia</taxon>
        <taxon>Flavobacteriales</taxon>
        <taxon>Flavobacteriaceae</taxon>
        <taxon>Croceitalea</taxon>
    </lineage>
</organism>
<evidence type="ECO:0000313" key="10">
    <source>
        <dbReference type="EMBL" id="MDT0606931.1"/>
    </source>
</evidence>
<evidence type="ECO:0000313" key="11">
    <source>
        <dbReference type="Proteomes" id="UP001255246"/>
    </source>
</evidence>
<feature type="transmembrane region" description="Helical" evidence="8">
    <location>
        <begin position="135"/>
        <end position="151"/>
    </location>
</feature>
<keyword evidence="6 8" id="KW-1133">Transmembrane helix</keyword>
<dbReference type="Pfam" id="PF13231">
    <property type="entry name" value="PMT_2"/>
    <property type="match status" value="1"/>
</dbReference>
<dbReference type="PANTHER" id="PTHR33908:SF3">
    <property type="entry name" value="UNDECAPRENYL PHOSPHATE-ALPHA-4-AMINO-4-DEOXY-L-ARABINOSE ARABINOSYL TRANSFERASE"/>
    <property type="match status" value="1"/>
</dbReference>
<dbReference type="Proteomes" id="UP001255246">
    <property type="component" value="Unassembled WGS sequence"/>
</dbReference>
<keyword evidence="11" id="KW-1185">Reference proteome</keyword>
<dbReference type="InterPro" id="IPR050297">
    <property type="entry name" value="LipidA_mod_glycosyltrf_83"/>
</dbReference>
<keyword evidence="7 8" id="KW-0472">Membrane</keyword>
<dbReference type="GO" id="GO:0016757">
    <property type="term" value="F:glycosyltransferase activity"/>
    <property type="evidence" value="ECO:0007669"/>
    <property type="project" value="UniProtKB-KW"/>
</dbReference>
<evidence type="ECO:0000256" key="2">
    <source>
        <dbReference type="ARBA" id="ARBA00022475"/>
    </source>
</evidence>
<comment type="caution">
    <text evidence="10">The sequence shown here is derived from an EMBL/GenBank/DDBJ whole genome shotgun (WGS) entry which is preliminary data.</text>
</comment>
<feature type="domain" description="Glycosyltransferase RgtA/B/C/D-like" evidence="9">
    <location>
        <begin position="59"/>
        <end position="219"/>
    </location>
</feature>
<sequence length="552" mass="64402">MISSVRYWFLIALIVLVYIAGMFATLFENDSAQFAVMAMRMVQENDFINLFKGPNEYLDKPHMHYWLAAIFFKIFGIYDWTYRIPGLLATLLGAYSCFGLGKLLYNHDIGKFAALIFMTCQTIVLSVIDVRTDAVLTGFTIFAVWQLVTYIEKNSLKNILLGAFGAGMAFSTKGQIALLVIGICIFCHITYTRKWKQFLSWKVLVALLVFLVTISPMLYAYYLQFDLHPEKIIRGRNNRSGIFFIFWEQSFERLSGDGMGKNSSDYFFFFHTFLWVFLPWTVLALIAYWWRIKTFIKLRFTYNSNYEFLTLGGITFIFFIISFAQFKLPHYMNIMMPLYAILTASYLHSLNRFTKDKAIKFLLGVQYFILALVFIFSVLICFYVFKFQNWYSYAILITVLAAITYFCLKREAYYMRIITLSVCSSLLLNGVLNMQFYPSLLKYQGGSSMAQKVKENDIDVTAIYKFSESHSWALDFYNKQPVKIASLSELNDKKDIWVYSDDNGLKEMIASGLDWDKQLTVDQFRITRLQLKFLKPATRAKKLNKMHLVHLY</sequence>
<dbReference type="EMBL" id="JAVRHR010000002">
    <property type="protein sequence ID" value="MDT0606931.1"/>
    <property type="molecule type" value="Genomic_DNA"/>
</dbReference>
<protein>
    <submittedName>
        <fullName evidence="10">Glycosyltransferase family 39 protein</fullName>
        <ecNumber evidence="10">2.4.-.-</ecNumber>
    </submittedName>
</protein>
<keyword evidence="4 10" id="KW-0808">Transferase</keyword>
<feature type="transmembrane region" description="Helical" evidence="8">
    <location>
        <begin position="7"/>
        <end position="27"/>
    </location>
</feature>
<dbReference type="PANTHER" id="PTHR33908">
    <property type="entry name" value="MANNOSYLTRANSFERASE YKCB-RELATED"/>
    <property type="match status" value="1"/>
</dbReference>
<dbReference type="InterPro" id="IPR038731">
    <property type="entry name" value="RgtA/B/C-like"/>
</dbReference>
<evidence type="ECO:0000256" key="3">
    <source>
        <dbReference type="ARBA" id="ARBA00022676"/>
    </source>
</evidence>
<feature type="transmembrane region" description="Helical" evidence="8">
    <location>
        <begin position="163"/>
        <end position="191"/>
    </location>
</feature>
<feature type="transmembrane region" description="Helical" evidence="8">
    <location>
        <begin position="391"/>
        <end position="408"/>
    </location>
</feature>
<feature type="transmembrane region" description="Helical" evidence="8">
    <location>
        <begin position="361"/>
        <end position="385"/>
    </location>
</feature>
<keyword evidence="3 10" id="KW-0328">Glycosyltransferase</keyword>
<dbReference type="EC" id="2.4.-.-" evidence="10"/>
<evidence type="ECO:0000256" key="4">
    <source>
        <dbReference type="ARBA" id="ARBA00022679"/>
    </source>
</evidence>
<feature type="transmembrane region" description="Helical" evidence="8">
    <location>
        <begin position="203"/>
        <end position="222"/>
    </location>
</feature>
<keyword evidence="5 8" id="KW-0812">Transmembrane</keyword>
<evidence type="ECO:0000256" key="5">
    <source>
        <dbReference type="ARBA" id="ARBA00022692"/>
    </source>
</evidence>
<evidence type="ECO:0000256" key="7">
    <source>
        <dbReference type="ARBA" id="ARBA00023136"/>
    </source>
</evidence>
<feature type="transmembrane region" description="Helical" evidence="8">
    <location>
        <begin position="302"/>
        <end position="324"/>
    </location>
</feature>
<feature type="transmembrane region" description="Helical" evidence="8">
    <location>
        <begin position="266"/>
        <end position="290"/>
    </location>
</feature>
<evidence type="ECO:0000256" key="6">
    <source>
        <dbReference type="ARBA" id="ARBA00022989"/>
    </source>
</evidence>
<proteinExistence type="predicted"/>
<dbReference type="RefSeq" id="WP_311350499.1">
    <property type="nucleotide sequence ID" value="NZ_JAVRHR010000002.1"/>
</dbReference>
<evidence type="ECO:0000256" key="8">
    <source>
        <dbReference type="SAM" id="Phobius"/>
    </source>
</evidence>
<reference evidence="10 11" key="1">
    <citation type="submission" date="2023-09" db="EMBL/GenBank/DDBJ databases">
        <authorList>
            <person name="Rey-Velasco X."/>
        </authorList>
    </citation>
    <scope>NUCLEOTIDE SEQUENCE [LARGE SCALE GENOMIC DNA]</scope>
    <source>
        <strain evidence="10 11">F388</strain>
    </source>
</reference>
<keyword evidence="2" id="KW-1003">Cell membrane</keyword>
<gene>
    <name evidence="10" type="ORF">RM706_07815</name>
</gene>
<evidence type="ECO:0000259" key="9">
    <source>
        <dbReference type="Pfam" id="PF13231"/>
    </source>
</evidence>
<feature type="transmembrane region" description="Helical" evidence="8">
    <location>
        <begin position="330"/>
        <end position="349"/>
    </location>
</feature>
<comment type="subcellular location">
    <subcellularLocation>
        <location evidence="1">Cell membrane</location>
        <topology evidence="1">Multi-pass membrane protein</topology>
    </subcellularLocation>
</comment>
<evidence type="ECO:0000256" key="1">
    <source>
        <dbReference type="ARBA" id="ARBA00004651"/>
    </source>
</evidence>